<dbReference type="Proteomes" id="UP000598271">
    <property type="component" value="Unassembled WGS sequence"/>
</dbReference>
<dbReference type="PANTHER" id="PTHR23514">
    <property type="entry name" value="BYPASS OF STOP CODON PROTEIN 6"/>
    <property type="match status" value="1"/>
</dbReference>
<keyword evidence="3 5" id="KW-1133">Transmembrane helix</keyword>
<sequence>MGTSTATISPSILGALSAFFGNPLARAVGLVFAADSFLFGSWVARIPYVKYNLDINDAQLGFALFLLPIGSIVMNPFTGKIIQRIGSARGCLIGGLGFFASVMLPIMAPNLLILSFGLFVMGFFTALLNVSMNTCAANLEKEQNLTIMSTCHGMWSLGGMAGSALAGALIWMEVPASLHLLGVAVFLIIFLILIQQTLKKIHEEKSPNSTSLARPTKALLILIFIGIAVSMGEGVSFDWSAIYLREIAQSSASFSALGFAFFSLAMTIGRFVGDTVIPRFGQKRLLAFGGMLAAAGLLIAILFPHPYVVLLGFLVLGFGCSLGAPILYAASMRLPDTTPAAGLATFATLSFIGFMAGPPIVGFIAEGFGLPSGFLFVMVLLAISGIASRWAKI</sequence>
<evidence type="ECO:0000256" key="1">
    <source>
        <dbReference type="ARBA" id="ARBA00004141"/>
    </source>
</evidence>
<dbReference type="EMBL" id="BMXF01000001">
    <property type="protein sequence ID" value="GHB61136.1"/>
    <property type="molecule type" value="Genomic_DNA"/>
</dbReference>
<evidence type="ECO:0000313" key="8">
    <source>
        <dbReference type="Proteomes" id="UP000598271"/>
    </source>
</evidence>
<dbReference type="GO" id="GO:0016020">
    <property type="term" value="C:membrane"/>
    <property type="evidence" value="ECO:0007669"/>
    <property type="project" value="UniProtKB-SubCell"/>
</dbReference>
<comment type="subcellular location">
    <subcellularLocation>
        <location evidence="1">Membrane</location>
        <topology evidence="1">Multi-pass membrane protein</topology>
    </subcellularLocation>
</comment>
<dbReference type="InterPro" id="IPR020846">
    <property type="entry name" value="MFS_dom"/>
</dbReference>
<reference evidence="7 8" key="1">
    <citation type="journal article" date="2014" name="Int. J. Syst. Evol. Microbiol.">
        <title>Complete genome sequence of Corynebacterium casei LMG S-19264T (=DSM 44701T), isolated from a smear-ripened cheese.</title>
        <authorList>
            <consortium name="US DOE Joint Genome Institute (JGI-PGF)"/>
            <person name="Walter F."/>
            <person name="Albersmeier A."/>
            <person name="Kalinowski J."/>
            <person name="Ruckert C."/>
        </authorList>
    </citation>
    <scope>NUCLEOTIDE SEQUENCE [LARGE SCALE GENOMIC DNA]</scope>
    <source>
        <strain evidence="7 8">KCTC 12866</strain>
    </source>
</reference>
<feature type="transmembrane region" description="Helical" evidence="5">
    <location>
        <begin position="254"/>
        <end position="273"/>
    </location>
</feature>
<dbReference type="PANTHER" id="PTHR23514:SF13">
    <property type="entry name" value="INNER MEMBRANE PROTEIN YBJJ"/>
    <property type="match status" value="1"/>
</dbReference>
<keyword evidence="2 5" id="KW-0812">Transmembrane</keyword>
<organism evidence="7 8">
    <name type="scientific">Persicitalea jodogahamensis</name>
    <dbReference type="NCBI Taxonomy" id="402147"/>
    <lineage>
        <taxon>Bacteria</taxon>
        <taxon>Pseudomonadati</taxon>
        <taxon>Bacteroidota</taxon>
        <taxon>Cytophagia</taxon>
        <taxon>Cytophagales</taxon>
        <taxon>Spirosomataceae</taxon>
        <taxon>Persicitalea</taxon>
    </lineage>
</organism>
<dbReference type="CDD" id="cd17393">
    <property type="entry name" value="MFS_MosC_like"/>
    <property type="match status" value="1"/>
</dbReference>
<evidence type="ECO:0000256" key="3">
    <source>
        <dbReference type="ARBA" id="ARBA00022989"/>
    </source>
</evidence>
<dbReference type="SUPFAM" id="SSF103473">
    <property type="entry name" value="MFS general substrate transporter"/>
    <property type="match status" value="1"/>
</dbReference>
<feature type="domain" description="Major facilitator superfamily (MFS) profile" evidence="6">
    <location>
        <begin position="21"/>
        <end position="393"/>
    </location>
</feature>
<evidence type="ECO:0000256" key="4">
    <source>
        <dbReference type="ARBA" id="ARBA00023136"/>
    </source>
</evidence>
<dbReference type="InterPro" id="IPR011701">
    <property type="entry name" value="MFS"/>
</dbReference>
<protein>
    <submittedName>
        <fullName evidence="7">MFS transporter</fullName>
    </submittedName>
</protein>
<dbReference type="AlphaFoldDB" id="A0A8J3D533"/>
<evidence type="ECO:0000259" key="6">
    <source>
        <dbReference type="PROSITE" id="PS50850"/>
    </source>
</evidence>
<feature type="transmembrane region" description="Helical" evidence="5">
    <location>
        <begin position="90"/>
        <end position="107"/>
    </location>
</feature>
<dbReference type="InterPro" id="IPR051788">
    <property type="entry name" value="MFS_Transporter"/>
</dbReference>
<keyword evidence="4 5" id="KW-0472">Membrane</keyword>
<feature type="transmembrane region" description="Helical" evidence="5">
    <location>
        <begin position="219"/>
        <end position="242"/>
    </location>
</feature>
<comment type="caution">
    <text evidence="7">The sequence shown here is derived from an EMBL/GenBank/DDBJ whole genome shotgun (WGS) entry which is preliminary data.</text>
</comment>
<feature type="transmembrane region" description="Helical" evidence="5">
    <location>
        <begin position="57"/>
        <end position="78"/>
    </location>
</feature>
<dbReference type="GO" id="GO:0022857">
    <property type="term" value="F:transmembrane transporter activity"/>
    <property type="evidence" value="ECO:0007669"/>
    <property type="project" value="InterPro"/>
</dbReference>
<dbReference type="PROSITE" id="PS50850">
    <property type="entry name" value="MFS"/>
    <property type="match status" value="1"/>
</dbReference>
<keyword evidence="8" id="KW-1185">Reference proteome</keyword>
<dbReference type="Pfam" id="PF07690">
    <property type="entry name" value="MFS_1"/>
    <property type="match status" value="1"/>
</dbReference>
<dbReference type="Gene3D" id="1.20.1250.20">
    <property type="entry name" value="MFS general substrate transporter like domains"/>
    <property type="match status" value="1"/>
</dbReference>
<dbReference type="RefSeq" id="WP_189563573.1">
    <property type="nucleotide sequence ID" value="NZ_BMXF01000001.1"/>
</dbReference>
<name>A0A8J3D533_9BACT</name>
<dbReference type="InterPro" id="IPR036259">
    <property type="entry name" value="MFS_trans_sf"/>
</dbReference>
<feature type="transmembrane region" description="Helical" evidence="5">
    <location>
        <begin position="309"/>
        <end position="328"/>
    </location>
</feature>
<feature type="transmembrane region" description="Helical" evidence="5">
    <location>
        <begin position="340"/>
        <end position="361"/>
    </location>
</feature>
<accession>A0A8J3D533</accession>
<feature type="transmembrane region" description="Helical" evidence="5">
    <location>
        <begin position="373"/>
        <end position="391"/>
    </location>
</feature>
<evidence type="ECO:0000313" key="7">
    <source>
        <dbReference type="EMBL" id="GHB61136.1"/>
    </source>
</evidence>
<proteinExistence type="predicted"/>
<feature type="transmembrane region" description="Helical" evidence="5">
    <location>
        <begin position="178"/>
        <end position="198"/>
    </location>
</feature>
<feature type="transmembrane region" description="Helical" evidence="5">
    <location>
        <begin position="153"/>
        <end position="172"/>
    </location>
</feature>
<evidence type="ECO:0000256" key="5">
    <source>
        <dbReference type="SAM" id="Phobius"/>
    </source>
</evidence>
<feature type="transmembrane region" description="Helical" evidence="5">
    <location>
        <begin position="285"/>
        <end position="303"/>
    </location>
</feature>
<gene>
    <name evidence="7" type="ORF">GCM10007390_13620</name>
</gene>
<feature type="transmembrane region" description="Helical" evidence="5">
    <location>
        <begin position="113"/>
        <end position="132"/>
    </location>
</feature>
<evidence type="ECO:0000256" key="2">
    <source>
        <dbReference type="ARBA" id="ARBA00022692"/>
    </source>
</evidence>